<comment type="caution">
    <text evidence="2">The sequence shown here is derived from an EMBL/GenBank/DDBJ whole genome shotgun (WGS) entry which is preliminary data.</text>
</comment>
<protein>
    <submittedName>
        <fullName evidence="2">Amine oxidase</fullName>
    </submittedName>
</protein>
<dbReference type="Proteomes" id="UP000735302">
    <property type="component" value="Unassembled WGS sequence"/>
</dbReference>
<dbReference type="AlphaFoldDB" id="A0AAV4DWW2"/>
<dbReference type="PANTHER" id="PTHR31424">
    <property type="entry name" value="PROTEIN CBG23806"/>
    <property type="match status" value="1"/>
</dbReference>
<sequence length="279" mass="31824">MITNTPTSSIPRAISTPKSNKTGKILIDSSTSPMFKQTITVESILKQSVTEPLSQREEELATHITRRNEKGKIKFKKRGQPLTFHRVSVHQKSSNVASSPTRKRRSTIITRVRKTMSRVHRSDLEMQHASDFKRRSHGVRQNILHKSGTKERVVIDAKFALAMKETMGPTWHQYRERRRLWKKVGVCIPGEYKEREIFTKEIGDTVKLETITPVPGTSSKEEPVALVSNLNKFVMDLLEKYDGEQKLTWHNGGIPEIQIWVKIVGENGSRCSKLPASRS</sequence>
<accession>A0AAV4DWW2</accession>
<keyword evidence="3" id="KW-1185">Reference proteome</keyword>
<evidence type="ECO:0000256" key="1">
    <source>
        <dbReference type="SAM" id="MobiDB-lite"/>
    </source>
</evidence>
<evidence type="ECO:0000313" key="2">
    <source>
        <dbReference type="EMBL" id="GFO48554.1"/>
    </source>
</evidence>
<name>A0AAV4DWW2_9GAST</name>
<dbReference type="EMBL" id="BLXT01008431">
    <property type="protein sequence ID" value="GFO48554.1"/>
    <property type="molecule type" value="Genomic_DNA"/>
</dbReference>
<organism evidence="2 3">
    <name type="scientific">Plakobranchus ocellatus</name>
    <dbReference type="NCBI Taxonomy" id="259542"/>
    <lineage>
        <taxon>Eukaryota</taxon>
        <taxon>Metazoa</taxon>
        <taxon>Spiralia</taxon>
        <taxon>Lophotrochozoa</taxon>
        <taxon>Mollusca</taxon>
        <taxon>Gastropoda</taxon>
        <taxon>Heterobranchia</taxon>
        <taxon>Euthyneura</taxon>
        <taxon>Panpulmonata</taxon>
        <taxon>Sacoglossa</taxon>
        <taxon>Placobranchoidea</taxon>
        <taxon>Plakobranchidae</taxon>
        <taxon>Plakobranchus</taxon>
    </lineage>
</organism>
<gene>
    <name evidence="2" type="ORF">PoB_007505900</name>
</gene>
<feature type="region of interest" description="Disordered" evidence="1">
    <location>
        <begin position="1"/>
        <end position="21"/>
    </location>
</feature>
<proteinExistence type="predicted"/>
<evidence type="ECO:0000313" key="3">
    <source>
        <dbReference type="Proteomes" id="UP000735302"/>
    </source>
</evidence>
<reference evidence="2 3" key="1">
    <citation type="journal article" date="2021" name="Elife">
        <title>Chloroplast acquisition without the gene transfer in kleptoplastic sea slugs, Plakobranchus ocellatus.</title>
        <authorList>
            <person name="Maeda T."/>
            <person name="Takahashi S."/>
            <person name="Yoshida T."/>
            <person name="Shimamura S."/>
            <person name="Takaki Y."/>
            <person name="Nagai Y."/>
            <person name="Toyoda A."/>
            <person name="Suzuki Y."/>
            <person name="Arimoto A."/>
            <person name="Ishii H."/>
            <person name="Satoh N."/>
            <person name="Nishiyama T."/>
            <person name="Hasebe M."/>
            <person name="Maruyama T."/>
            <person name="Minagawa J."/>
            <person name="Obokata J."/>
            <person name="Shigenobu S."/>
        </authorList>
    </citation>
    <scope>NUCLEOTIDE SEQUENCE [LARGE SCALE GENOMIC DNA]</scope>
</reference>